<dbReference type="AlphaFoldDB" id="A0A1Q2M306"/>
<dbReference type="InterPro" id="IPR016147">
    <property type="entry name" value="Pili_assmbl_chaperone_N"/>
</dbReference>
<evidence type="ECO:0000313" key="4">
    <source>
        <dbReference type="Proteomes" id="UP000188219"/>
    </source>
</evidence>
<dbReference type="InterPro" id="IPR050643">
    <property type="entry name" value="Periplasmic_pilus_chap"/>
</dbReference>
<dbReference type="PANTHER" id="PTHR30251:SF4">
    <property type="entry name" value="SLR1668 PROTEIN"/>
    <property type="match status" value="1"/>
</dbReference>
<feature type="chain" id="PRO_5012410966" description="Pili assembly chaperone N-terminal domain-containing protein" evidence="1">
    <location>
        <begin position="19"/>
        <end position="234"/>
    </location>
</feature>
<proteinExistence type="predicted"/>
<protein>
    <recommendedName>
        <fullName evidence="2">Pili assembly chaperone N-terminal domain-containing protein</fullName>
    </recommendedName>
</protein>
<feature type="signal peptide" evidence="1">
    <location>
        <begin position="1"/>
        <end position="18"/>
    </location>
</feature>
<dbReference type="InterPro" id="IPR013783">
    <property type="entry name" value="Ig-like_fold"/>
</dbReference>
<dbReference type="KEGG" id="maga:Mag101_04205"/>
<evidence type="ECO:0000313" key="3">
    <source>
        <dbReference type="EMBL" id="AQQ66928.1"/>
    </source>
</evidence>
<accession>A0A1Q2M306</accession>
<evidence type="ECO:0000256" key="1">
    <source>
        <dbReference type="SAM" id="SignalP"/>
    </source>
</evidence>
<evidence type="ECO:0000259" key="2">
    <source>
        <dbReference type="Pfam" id="PF00345"/>
    </source>
</evidence>
<gene>
    <name evidence="3" type="ORF">Mag101_04205</name>
</gene>
<dbReference type="Gene3D" id="2.60.40.10">
    <property type="entry name" value="Immunoglobulins"/>
    <property type="match status" value="1"/>
</dbReference>
<dbReference type="GO" id="GO:0030288">
    <property type="term" value="C:outer membrane-bounded periplasmic space"/>
    <property type="evidence" value="ECO:0007669"/>
    <property type="project" value="InterPro"/>
</dbReference>
<keyword evidence="4" id="KW-1185">Reference proteome</keyword>
<dbReference type="SUPFAM" id="SSF49354">
    <property type="entry name" value="PapD-like"/>
    <property type="match status" value="1"/>
</dbReference>
<dbReference type="Pfam" id="PF00345">
    <property type="entry name" value="PapD_N"/>
    <property type="match status" value="1"/>
</dbReference>
<name>A0A1Q2M306_9GAMM</name>
<reference evidence="3" key="1">
    <citation type="submission" date="2017-02" db="EMBL/GenBank/DDBJ databases">
        <title>Genome of Microbulbifer agarilyticus GP101.</title>
        <authorList>
            <person name="Jung J."/>
            <person name="Bae S.S."/>
            <person name="Baek K."/>
        </authorList>
    </citation>
    <scope>NUCLEOTIDE SEQUENCE [LARGE SCALE GENOMIC DNA]</scope>
    <source>
        <strain evidence="3">GP101</strain>
    </source>
</reference>
<dbReference type="InterPro" id="IPR008962">
    <property type="entry name" value="PapD-like_sf"/>
</dbReference>
<organism evidence="3 4">
    <name type="scientific">Microbulbifer agarilyticus</name>
    <dbReference type="NCBI Taxonomy" id="260552"/>
    <lineage>
        <taxon>Bacteria</taxon>
        <taxon>Pseudomonadati</taxon>
        <taxon>Pseudomonadota</taxon>
        <taxon>Gammaproteobacteria</taxon>
        <taxon>Cellvibrionales</taxon>
        <taxon>Microbulbiferaceae</taxon>
        <taxon>Microbulbifer</taxon>
    </lineage>
</organism>
<sequence>MKRLFIVLSLLVSQPALAAMSLDKIIVYLTDTPNAREDIVVSNPDSDTLYLQTEVYRVDNPGLPNEERVRVVDPKDFRLLVSPPKTVIPPGEQRRIRMMSLESGLQKEVVYRVNFKPVVGDVTSDRTALKILVGYQVLVFVQPEEGASKLAIKRKDGALYLSNSGNINTEVVEAWHCPSAETPTQDCRELKIVGRLYPGTQISLDNALTNDEKKGGELEVLTRGRDGGRQRLQL</sequence>
<dbReference type="RefSeq" id="WP_077401219.1">
    <property type="nucleotide sequence ID" value="NZ_CP019650.1"/>
</dbReference>
<dbReference type="Proteomes" id="UP000188219">
    <property type="component" value="Chromosome"/>
</dbReference>
<dbReference type="PANTHER" id="PTHR30251">
    <property type="entry name" value="PILUS ASSEMBLY CHAPERONE"/>
    <property type="match status" value="1"/>
</dbReference>
<keyword evidence="1" id="KW-0732">Signal</keyword>
<dbReference type="GO" id="GO:0071555">
    <property type="term" value="P:cell wall organization"/>
    <property type="evidence" value="ECO:0007669"/>
    <property type="project" value="InterPro"/>
</dbReference>
<feature type="domain" description="Pili assembly chaperone N-terminal" evidence="2">
    <location>
        <begin position="33"/>
        <end position="145"/>
    </location>
</feature>
<dbReference type="EMBL" id="CP019650">
    <property type="protein sequence ID" value="AQQ66928.1"/>
    <property type="molecule type" value="Genomic_DNA"/>
</dbReference>
<dbReference type="OrthoDB" id="7630309at2"/>